<gene>
    <name evidence="1" type="ORF">EDD62_0555</name>
</gene>
<keyword evidence="2" id="KW-1185">Reference proteome</keyword>
<name>A0A1Q1G1L7_9BACL</name>
<sequence>MAVNHTVALYIQYNDHLLIKHQQMDRAAIWRKYEYHLPYVTYDEHYPIEQAANQFLRSINGEAKLNGLVCIFEKEVQKKGFFFRKQTRHIEYLFNTRIRQEFEAPSGGYQWIPIDEVQQYIQDEDVMSVVVRNQVIASTVPILEVK</sequence>
<comment type="caution">
    <text evidence="1">The sequence shown here is derived from an EMBL/GenBank/DDBJ whole genome shotgun (WGS) entry which is preliminary data.</text>
</comment>
<evidence type="ECO:0000313" key="2">
    <source>
        <dbReference type="Proteomes" id="UP000277108"/>
    </source>
</evidence>
<organism evidence="1 2">
    <name type="scientific">Abyssicoccus albus</name>
    <dbReference type="NCBI Taxonomy" id="1817405"/>
    <lineage>
        <taxon>Bacteria</taxon>
        <taxon>Bacillati</taxon>
        <taxon>Bacillota</taxon>
        <taxon>Bacilli</taxon>
        <taxon>Bacillales</taxon>
        <taxon>Abyssicoccaceae</taxon>
    </lineage>
</organism>
<dbReference type="RefSeq" id="WP_077140334.1">
    <property type="nucleotide sequence ID" value="NZ_CBCSGK010000001.1"/>
</dbReference>
<dbReference type="AlphaFoldDB" id="A0A1Q1G1L7"/>
<evidence type="ECO:0000313" key="1">
    <source>
        <dbReference type="EMBL" id="RPF57919.1"/>
    </source>
</evidence>
<dbReference type="STRING" id="1849491.BVH56_04670"/>
<accession>A0A3N5BMY9</accession>
<dbReference type="Proteomes" id="UP000277108">
    <property type="component" value="Unassembled WGS sequence"/>
</dbReference>
<dbReference type="EMBL" id="RKRK01000002">
    <property type="protein sequence ID" value="RPF57919.1"/>
    <property type="molecule type" value="Genomic_DNA"/>
</dbReference>
<reference evidence="1 2" key="1">
    <citation type="submission" date="2018-11" db="EMBL/GenBank/DDBJ databases">
        <title>Genomic Encyclopedia of Type Strains, Phase IV (KMG-IV): sequencing the most valuable type-strain genomes for metagenomic binning, comparative biology and taxonomic classification.</title>
        <authorList>
            <person name="Goeker M."/>
        </authorList>
    </citation>
    <scope>NUCLEOTIDE SEQUENCE [LARGE SCALE GENOMIC DNA]</scope>
    <source>
        <strain evidence="1 2">DSM 29158</strain>
    </source>
</reference>
<evidence type="ECO:0008006" key="3">
    <source>
        <dbReference type="Google" id="ProtNLM"/>
    </source>
</evidence>
<accession>A0A1Q1G1L7</accession>
<proteinExistence type="predicted"/>
<protein>
    <recommendedName>
        <fullName evidence="3">Nudix hydrolase domain-containing protein</fullName>
    </recommendedName>
</protein>